<organism evidence="2">
    <name type="scientific">marine metagenome</name>
    <dbReference type="NCBI Taxonomy" id="408172"/>
    <lineage>
        <taxon>unclassified sequences</taxon>
        <taxon>metagenomes</taxon>
        <taxon>ecological metagenomes</taxon>
    </lineage>
</organism>
<reference evidence="2" key="1">
    <citation type="submission" date="2018-05" db="EMBL/GenBank/DDBJ databases">
        <authorList>
            <person name="Lanie J.A."/>
            <person name="Ng W.-L."/>
            <person name="Kazmierczak K.M."/>
            <person name="Andrzejewski T.M."/>
            <person name="Davidsen T.M."/>
            <person name="Wayne K.J."/>
            <person name="Tettelin H."/>
            <person name="Glass J.I."/>
            <person name="Rusch D."/>
            <person name="Podicherti R."/>
            <person name="Tsui H.-C.T."/>
            <person name="Winkler M.E."/>
        </authorList>
    </citation>
    <scope>NUCLEOTIDE SEQUENCE</scope>
</reference>
<protein>
    <submittedName>
        <fullName evidence="2">Uncharacterized protein</fullName>
    </submittedName>
</protein>
<feature type="transmembrane region" description="Helical" evidence="1">
    <location>
        <begin position="257"/>
        <end position="276"/>
    </location>
</feature>
<proteinExistence type="predicted"/>
<dbReference type="EMBL" id="UINC01024239">
    <property type="protein sequence ID" value="SVA97493.1"/>
    <property type="molecule type" value="Genomic_DNA"/>
</dbReference>
<keyword evidence="1" id="KW-0472">Membrane</keyword>
<evidence type="ECO:0000256" key="1">
    <source>
        <dbReference type="SAM" id="Phobius"/>
    </source>
</evidence>
<dbReference type="AlphaFoldDB" id="A0A382A986"/>
<feature type="transmembrane region" description="Helical" evidence="1">
    <location>
        <begin position="12"/>
        <end position="29"/>
    </location>
</feature>
<gene>
    <name evidence="2" type="ORF">METZ01_LOCUS150347</name>
</gene>
<evidence type="ECO:0000313" key="2">
    <source>
        <dbReference type="EMBL" id="SVA97493.1"/>
    </source>
</evidence>
<sequence length="285" mass="31319">MNWLDMLLNLDRRYIFLLIILAVVIPLILKPRFPDRPSPIVETVFEKIESLPQGAKILLAFDYGPDTAPELDPMAVSFIRHTSLKNHKLIIMSLWPEGAGQIQKVIDSAYLEYPGRVYGTDYVNLGYKAGGVGAINVMVSSFKTLVPQDANGTPVADLPVMEGVDKVADFDVVISLSSGDPGLKEWILFAGDMVGVPVMGGGTAVMAPELYPYYPQQLVGLMGGLKGAAEYETALMTRYPEIADRTMNATIRMGPQVVTHIVMILLIVLGNVAYFMDRRRRTGNV</sequence>
<accession>A0A382A986</accession>
<name>A0A382A986_9ZZZZ</name>
<keyword evidence="1" id="KW-1133">Transmembrane helix</keyword>
<keyword evidence="1" id="KW-0812">Transmembrane</keyword>